<evidence type="ECO:0000259" key="2">
    <source>
        <dbReference type="Pfam" id="PF14529"/>
    </source>
</evidence>
<feature type="region of interest" description="Disordered" evidence="1">
    <location>
        <begin position="121"/>
        <end position="169"/>
    </location>
</feature>
<dbReference type="Proteomes" id="UP000770661">
    <property type="component" value="Unassembled WGS sequence"/>
</dbReference>
<feature type="compositionally biased region" description="Pro residues" evidence="1">
    <location>
        <begin position="206"/>
        <end position="218"/>
    </location>
</feature>
<dbReference type="GO" id="GO:0003964">
    <property type="term" value="F:RNA-directed DNA polymerase activity"/>
    <property type="evidence" value="ECO:0007669"/>
    <property type="project" value="UniProtKB-KW"/>
</dbReference>
<organism evidence="3 4">
    <name type="scientific">Chionoecetes opilio</name>
    <name type="common">Atlantic snow crab</name>
    <name type="synonym">Cancer opilio</name>
    <dbReference type="NCBI Taxonomy" id="41210"/>
    <lineage>
        <taxon>Eukaryota</taxon>
        <taxon>Metazoa</taxon>
        <taxon>Ecdysozoa</taxon>
        <taxon>Arthropoda</taxon>
        <taxon>Crustacea</taxon>
        <taxon>Multicrustacea</taxon>
        <taxon>Malacostraca</taxon>
        <taxon>Eumalacostraca</taxon>
        <taxon>Eucarida</taxon>
        <taxon>Decapoda</taxon>
        <taxon>Pleocyemata</taxon>
        <taxon>Brachyura</taxon>
        <taxon>Eubrachyura</taxon>
        <taxon>Majoidea</taxon>
        <taxon>Majidae</taxon>
        <taxon>Chionoecetes</taxon>
    </lineage>
</organism>
<proteinExistence type="predicted"/>
<evidence type="ECO:0000256" key="1">
    <source>
        <dbReference type="SAM" id="MobiDB-lite"/>
    </source>
</evidence>
<feature type="domain" description="Endonuclease/exonuclease/phosphatase" evidence="2">
    <location>
        <begin position="363"/>
        <end position="478"/>
    </location>
</feature>
<dbReference type="OrthoDB" id="6372692at2759"/>
<feature type="compositionally biased region" description="Basic residues" evidence="1">
    <location>
        <begin position="138"/>
        <end position="149"/>
    </location>
</feature>
<dbReference type="Pfam" id="PF14529">
    <property type="entry name" value="Exo_endo_phos_2"/>
    <property type="match status" value="1"/>
</dbReference>
<dbReference type="AlphaFoldDB" id="A0A8J4YBK1"/>
<comment type="caution">
    <text evidence="3">The sequence shown here is derived from an EMBL/GenBank/DDBJ whole genome shotgun (WGS) entry which is preliminary data.</text>
</comment>
<keyword evidence="3" id="KW-0548">Nucleotidyltransferase</keyword>
<name>A0A8J4YBK1_CHIOP</name>
<feature type="compositionally biased region" description="Low complexity" evidence="1">
    <location>
        <begin position="219"/>
        <end position="229"/>
    </location>
</feature>
<accession>A0A8J4YBK1</accession>
<keyword evidence="3" id="KW-0695">RNA-directed DNA polymerase</keyword>
<evidence type="ECO:0000313" key="3">
    <source>
        <dbReference type="EMBL" id="KAG0720741.1"/>
    </source>
</evidence>
<dbReference type="SUPFAM" id="SSF56219">
    <property type="entry name" value="DNase I-like"/>
    <property type="match status" value="1"/>
</dbReference>
<gene>
    <name evidence="3" type="primary">pol_35</name>
    <name evidence="3" type="ORF">GWK47_047877</name>
</gene>
<dbReference type="InterPro" id="IPR005135">
    <property type="entry name" value="Endo/exonuclease/phosphatase"/>
</dbReference>
<dbReference type="EMBL" id="JACEEZ010012369">
    <property type="protein sequence ID" value="KAG0720741.1"/>
    <property type="molecule type" value="Genomic_DNA"/>
</dbReference>
<keyword evidence="4" id="KW-1185">Reference proteome</keyword>
<feature type="region of interest" description="Disordered" evidence="1">
    <location>
        <begin position="206"/>
        <end position="229"/>
    </location>
</feature>
<dbReference type="Gene3D" id="3.60.10.10">
    <property type="entry name" value="Endonuclease/exonuclease/phosphatase"/>
    <property type="match status" value="1"/>
</dbReference>
<protein>
    <submittedName>
        <fullName evidence="3">RNA-directed DNA polymerase from mobile element jockey</fullName>
    </submittedName>
</protein>
<dbReference type="PANTHER" id="PTHR33273:SF4">
    <property type="entry name" value="ENDONUCLEASE_EXONUCLEASE_PHOSPHATASE DOMAIN-CONTAINING PROTEIN"/>
    <property type="match status" value="1"/>
</dbReference>
<evidence type="ECO:0000313" key="4">
    <source>
        <dbReference type="Proteomes" id="UP000770661"/>
    </source>
</evidence>
<dbReference type="PANTHER" id="PTHR33273">
    <property type="entry name" value="DOMAIN-CONTAINING PROTEIN, PUTATIVE-RELATED"/>
    <property type="match status" value="1"/>
</dbReference>
<sequence length="641" mass="70755">MMQSVIFAESLEVLVMALEALHEEAKPLGLEVSWLKTKVQLYADLAREGKPLHAINTQLRDLNLPRLLAHRRPRLSPPMPAPAKPNLPPATAVHPGVQYSTINAGNRYGPLQEALEDDASLPQDPVISPEPGSTPPPVRRRNHLRKPRRLPGYLAPPSTPTPSDLDSGFTHSTIATEVHQPQGSPSHRGQGPVRAFRHAAPLLPSPVMPPRPPAPPWDPARLPAAPASSASSRDTVISSLFTLLWKGYHLYQEGTPVPDDMALTLLLWNARSLLWKSSELHTYLRDSLPSVAGLCETWLPPHLTLNLPGYSILRRERQQSRGGGVLLALRDVLLHSPLPFPQWPAGHLEVVAARVSLRRGWLTVAVIYNPGGVATSQGFEHYIASLPPPVIIMGDFNAHHQCWEPDVPLHKRNPSGNTLFKIMLDSPHLSLLSPPGLATRFHPHTCAPSVLDLFIGDPAFTTSTFSTEPYMGSDHLPVLASVPQAPPKPHPGYLPRWRITSSEWLHYREAIQPSPDFYTLPLEDSATSFHQTLEIAGAAAFYLATRRTPRRPGKPWWNDDCAQAVLARRRAWNQWRQTPTILAGTSYRRLDALCAKTLLKAQRSAWGSHCSSLSFSSSTKRTWDLGVSPHPSDGRCSVFIG</sequence>
<keyword evidence="3" id="KW-0808">Transferase</keyword>
<dbReference type="InterPro" id="IPR036691">
    <property type="entry name" value="Endo/exonu/phosph_ase_sf"/>
</dbReference>
<reference evidence="3" key="1">
    <citation type="submission" date="2020-07" db="EMBL/GenBank/DDBJ databases">
        <title>The High-quality genome of the commercially important snow crab, Chionoecetes opilio.</title>
        <authorList>
            <person name="Jeong J.-H."/>
            <person name="Ryu S."/>
        </authorList>
    </citation>
    <scope>NUCLEOTIDE SEQUENCE</scope>
    <source>
        <strain evidence="3">MADBK_172401_WGS</strain>
        <tissue evidence="3">Digestive gland</tissue>
    </source>
</reference>